<proteinExistence type="predicted"/>
<dbReference type="EMBL" id="CP006986">
    <property type="protein sequence ID" value="AIC26289.1"/>
    <property type="molecule type" value="Genomic_DNA"/>
</dbReference>
<dbReference type="Proteomes" id="UP000027180">
    <property type="component" value="Chromosome"/>
</dbReference>
<dbReference type="KEGG" id="rei:IE4771_CH01138"/>
<organism evidence="1 2">
    <name type="scientific">Rhizobium etli bv. mimosae str. IE4771</name>
    <dbReference type="NCBI Taxonomy" id="1432050"/>
    <lineage>
        <taxon>Bacteria</taxon>
        <taxon>Pseudomonadati</taxon>
        <taxon>Pseudomonadota</taxon>
        <taxon>Alphaproteobacteria</taxon>
        <taxon>Hyphomicrobiales</taxon>
        <taxon>Rhizobiaceae</taxon>
        <taxon>Rhizobium/Agrobacterium group</taxon>
        <taxon>Rhizobium</taxon>
    </lineage>
</organism>
<accession>A0A060HXR1</accession>
<dbReference type="RefSeq" id="WP_038687497.1">
    <property type="nucleotide sequence ID" value="NZ_CP006986.1"/>
</dbReference>
<sequence length="98" mass="10935">MNCTMIRYRTKLDTADENQRLIEGVFRELNEKALPGVKYAALRLDGVFVHLVIEQNGGNSVADLEAFSAFQSGIRERCLEGPVRSTVQIIGNFGMLCQ</sequence>
<evidence type="ECO:0000313" key="1">
    <source>
        <dbReference type="EMBL" id="AIC26289.1"/>
    </source>
</evidence>
<gene>
    <name evidence="1" type="ORF">IE4771_CH01138</name>
</gene>
<dbReference type="AlphaFoldDB" id="A0A060HXR1"/>
<protein>
    <submittedName>
        <fullName evidence="1">Uncharacterized protein</fullName>
    </submittedName>
</protein>
<dbReference type="OrthoDB" id="7191978at2"/>
<name>A0A060HXR1_RHIET</name>
<reference evidence="1 2" key="1">
    <citation type="submission" date="2013-12" db="EMBL/GenBank/DDBJ databases">
        <title>Complete genome sequence of Rhizobium etli bv. mimosae IE4771.</title>
        <authorList>
            <person name="Bustos P."/>
            <person name="Santamaria R.I."/>
            <person name="Lozano L."/>
            <person name="Ormeno-Orrillo E."/>
            <person name="Rogel M.A."/>
            <person name="Romero D."/>
            <person name="Cevallos M.A."/>
            <person name="Martinez-Romero E."/>
            <person name="Gonzalez V."/>
        </authorList>
    </citation>
    <scope>NUCLEOTIDE SEQUENCE [LARGE SCALE GENOMIC DNA]</scope>
    <source>
        <strain evidence="1 2">IE4771</strain>
    </source>
</reference>
<evidence type="ECO:0000313" key="2">
    <source>
        <dbReference type="Proteomes" id="UP000027180"/>
    </source>
</evidence>
<dbReference type="HOGENOM" id="CLU_178398_0_0_5"/>